<evidence type="ECO:0000256" key="1">
    <source>
        <dbReference type="ARBA" id="ARBA00001579"/>
    </source>
</evidence>
<dbReference type="GO" id="GO:0008483">
    <property type="term" value="F:transaminase activity"/>
    <property type="evidence" value="ECO:0007669"/>
    <property type="project" value="InterPro"/>
</dbReference>
<dbReference type="GO" id="GO:0005737">
    <property type="term" value="C:cytoplasm"/>
    <property type="evidence" value="ECO:0007669"/>
    <property type="project" value="UniProtKB-SubCell"/>
</dbReference>
<keyword evidence="10" id="KW-1185">Reference proteome</keyword>
<dbReference type="InterPro" id="IPR015421">
    <property type="entry name" value="PyrdxlP-dep_Trfase_major"/>
</dbReference>
<evidence type="ECO:0000256" key="4">
    <source>
        <dbReference type="ARBA" id="ARBA00008981"/>
    </source>
</evidence>
<evidence type="ECO:0000256" key="3">
    <source>
        <dbReference type="ARBA" id="ARBA00004819"/>
    </source>
</evidence>
<keyword evidence="5 8" id="KW-0663">Pyridoxal phosphate</keyword>
<evidence type="ECO:0000256" key="8">
    <source>
        <dbReference type="HAMAP-Rule" id="MF_00375"/>
    </source>
</evidence>
<evidence type="ECO:0000256" key="2">
    <source>
        <dbReference type="ARBA" id="ARBA00001933"/>
    </source>
</evidence>
<dbReference type="InterPro" id="IPR005814">
    <property type="entry name" value="Aminotrans_3"/>
</dbReference>
<comment type="subcellular location">
    <subcellularLocation>
        <location evidence="8">Cytoplasm</location>
    </subcellularLocation>
</comment>
<dbReference type="InterPro" id="IPR015422">
    <property type="entry name" value="PyrdxlP-dep_Trfase_small"/>
</dbReference>
<evidence type="ECO:0000256" key="7">
    <source>
        <dbReference type="ARBA" id="ARBA00023244"/>
    </source>
</evidence>
<dbReference type="EMBL" id="FOHA01000024">
    <property type="protein sequence ID" value="SES05985.1"/>
    <property type="molecule type" value="Genomic_DNA"/>
</dbReference>
<dbReference type="InterPro" id="IPR015424">
    <property type="entry name" value="PyrdxlP-dep_Trfase"/>
</dbReference>
<dbReference type="Gene3D" id="3.90.1150.10">
    <property type="entry name" value="Aspartate Aminotransferase, domain 1"/>
    <property type="match status" value="1"/>
</dbReference>
<dbReference type="OrthoDB" id="9807885at2"/>
<dbReference type="PANTHER" id="PTHR43713:SF3">
    <property type="entry name" value="GLUTAMATE-1-SEMIALDEHYDE 2,1-AMINOMUTASE 1, CHLOROPLASTIC-RELATED"/>
    <property type="match status" value="1"/>
</dbReference>
<dbReference type="Pfam" id="PF00202">
    <property type="entry name" value="Aminotran_3"/>
    <property type="match status" value="1"/>
</dbReference>
<dbReference type="RefSeq" id="WP_092653928.1">
    <property type="nucleotide sequence ID" value="NZ_FOHA01000024.1"/>
</dbReference>
<feature type="modified residue" description="N6-(pyridoxal phosphate)lysine" evidence="8">
    <location>
        <position position="270"/>
    </location>
</feature>
<comment type="similarity">
    <text evidence="4 8">Belongs to the class-III pyridoxal-phosphate-dependent aminotransferase family. HemL subfamily.</text>
</comment>
<sequence length="430" mass="46230">MSNRPTETSQKIFAEALDLMPGGVNSPVRAFKSVDVPPIVMDHGKGSHIFDVDGNRYIDYVLSWGPLILGHAHPAVVEAIQMAAAKGTSFGAPTLMENELAKLVIARVPSVEMVRFVNSGTEATMSALRLARGYTKRDKILKLEGSYHGHDDALLVKVGSGVATLGLPDSPGVPKNTTSNTLVAPYNDLAAVAEVFHLYPEQIAAVIVEPVAGNMGVIPPVPGFLEGLRTVTEKDGALLIFDEVMSGFRVGYESAQGYYGVIPDLTCLGKVIGGGVPVGAYGGKREIMEQMAPAGQVYQAGTLSGNPIAMASGYATLTHLTKEDYLYFESLGTTLETGIATLSQRYQVPITVNRAGSMIGMFFNEGPVQNYQDSKASDTAFFSRYYKEMADQGIFLPPSQFEGIFLSKAHTLTDIERTLEAMETSFKRLV</sequence>
<evidence type="ECO:0000313" key="10">
    <source>
        <dbReference type="Proteomes" id="UP000198948"/>
    </source>
</evidence>
<dbReference type="SUPFAM" id="SSF53383">
    <property type="entry name" value="PLP-dependent transferases"/>
    <property type="match status" value="1"/>
</dbReference>
<comment type="subunit">
    <text evidence="8">Homodimer.</text>
</comment>
<comment type="cofactor">
    <cofactor evidence="2 8">
        <name>pyridoxal 5'-phosphate</name>
        <dbReference type="ChEBI" id="CHEBI:597326"/>
    </cofactor>
</comment>
<dbReference type="InterPro" id="IPR049704">
    <property type="entry name" value="Aminotrans_3_PPA_site"/>
</dbReference>
<dbReference type="Gene3D" id="3.40.640.10">
    <property type="entry name" value="Type I PLP-dependent aspartate aminotransferase-like (Major domain)"/>
    <property type="match status" value="1"/>
</dbReference>
<dbReference type="UniPathway" id="UPA00251">
    <property type="reaction ID" value="UER00317"/>
</dbReference>
<dbReference type="HAMAP" id="MF_00375">
    <property type="entry name" value="HemL_aminotrans_3"/>
    <property type="match status" value="1"/>
</dbReference>
<keyword evidence="7 8" id="KW-0627">Porphyrin biosynthesis</keyword>
<dbReference type="STRING" id="142588.SAMN04488559_12415"/>
<proteinExistence type="inferred from homology"/>
<dbReference type="AlphaFoldDB" id="A0A1H9U939"/>
<dbReference type="FunFam" id="3.40.640.10:FF:000021">
    <property type="entry name" value="Glutamate-1-semialdehyde 2,1-aminomutase"/>
    <property type="match status" value="1"/>
</dbReference>
<accession>A0A1H9U939</accession>
<reference evidence="9 10" key="1">
    <citation type="submission" date="2016-10" db="EMBL/GenBank/DDBJ databases">
        <authorList>
            <person name="de Groot N.N."/>
        </authorList>
    </citation>
    <scope>NUCLEOTIDE SEQUENCE [LARGE SCALE GENOMIC DNA]</scope>
    <source>
        <strain evidence="9 10">DSM 13760</strain>
    </source>
</reference>
<dbReference type="GO" id="GO:0042286">
    <property type="term" value="F:glutamate-1-semialdehyde 2,1-aminomutase activity"/>
    <property type="evidence" value="ECO:0007669"/>
    <property type="project" value="UniProtKB-UniRule"/>
</dbReference>
<dbReference type="Proteomes" id="UP000198948">
    <property type="component" value="Unassembled WGS sequence"/>
</dbReference>
<dbReference type="GO" id="GO:0006782">
    <property type="term" value="P:protoporphyrinogen IX biosynthetic process"/>
    <property type="evidence" value="ECO:0007669"/>
    <property type="project" value="UniProtKB-UniRule"/>
</dbReference>
<dbReference type="GO" id="GO:0030170">
    <property type="term" value="F:pyridoxal phosphate binding"/>
    <property type="evidence" value="ECO:0007669"/>
    <property type="project" value="InterPro"/>
</dbReference>
<name>A0A1H9U939_9LACT</name>
<comment type="catalytic activity">
    <reaction evidence="1 8">
        <text>(S)-4-amino-5-oxopentanoate = 5-aminolevulinate</text>
        <dbReference type="Rhea" id="RHEA:14265"/>
        <dbReference type="ChEBI" id="CHEBI:57501"/>
        <dbReference type="ChEBI" id="CHEBI:356416"/>
        <dbReference type="EC" id="5.4.3.8"/>
    </reaction>
</comment>
<dbReference type="EC" id="5.4.3.8" evidence="8"/>
<dbReference type="CDD" id="cd00610">
    <property type="entry name" value="OAT_like"/>
    <property type="match status" value="1"/>
</dbReference>
<keyword evidence="8" id="KW-0963">Cytoplasm</keyword>
<comment type="pathway">
    <text evidence="3">Porphyrin-containing compound metabolism; protoporphyrin-IX biosynthesis; 5-aminolevulinate from L-glutamyl-tRNA(Glu): step 2/2.</text>
</comment>
<evidence type="ECO:0000256" key="5">
    <source>
        <dbReference type="ARBA" id="ARBA00022898"/>
    </source>
</evidence>
<organism evidence="9 10">
    <name type="scientific">Isobaculum melis</name>
    <dbReference type="NCBI Taxonomy" id="142588"/>
    <lineage>
        <taxon>Bacteria</taxon>
        <taxon>Bacillati</taxon>
        <taxon>Bacillota</taxon>
        <taxon>Bacilli</taxon>
        <taxon>Lactobacillales</taxon>
        <taxon>Carnobacteriaceae</taxon>
        <taxon>Isobaculum</taxon>
    </lineage>
</organism>
<dbReference type="PROSITE" id="PS00600">
    <property type="entry name" value="AA_TRANSFER_CLASS_3"/>
    <property type="match status" value="1"/>
</dbReference>
<evidence type="ECO:0000313" key="9">
    <source>
        <dbReference type="EMBL" id="SES05985.1"/>
    </source>
</evidence>
<evidence type="ECO:0000256" key="6">
    <source>
        <dbReference type="ARBA" id="ARBA00023235"/>
    </source>
</evidence>
<gene>
    <name evidence="8" type="primary">hemL</name>
    <name evidence="9" type="ORF">SAMN04488559_12415</name>
</gene>
<dbReference type="NCBIfam" id="TIGR00713">
    <property type="entry name" value="hemL"/>
    <property type="match status" value="1"/>
</dbReference>
<protein>
    <recommendedName>
        <fullName evidence="8">Glutamate-1-semialdehyde 2,1-aminomutase</fullName>
        <shortName evidence="8">GSA</shortName>
        <ecNumber evidence="8">5.4.3.8</ecNumber>
    </recommendedName>
    <alternativeName>
        <fullName evidence="8">Glutamate-1-semialdehyde aminotransferase</fullName>
        <shortName evidence="8">GSA-AT</shortName>
    </alternativeName>
</protein>
<dbReference type="InterPro" id="IPR004639">
    <property type="entry name" value="4pyrrol_synth_GluAld_NH2Trfase"/>
</dbReference>
<keyword evidence="6 8" id="KW-0413">Isomerase</keyword>
<dbReference type="NCBIfam" id="NF000818">
    <property type="entry name" value="PRK00062.1"/>
    <property type="match status" value="1"/>
</dbReference>
<dbReference type="PANTHER" id="PTHR43713">
    <property type="entry name" value="GLUTAMATE-1-SEMIALDEHYDE 2,1-AMINOMUTASE"/>
    <property type="match status" value="1"/>
</dbReference>